<gene>
    <name evidence="1" type="ORF">WAX74_09470</name>
</gene>
<accession>A0ABU8F6J1</accession>
<comment type="caution">
    <text evidence="1">The sequence shown here is derived from an EMBL/GenBank/DDBJ whole genome shotgun (WGS) entry which is preliminary data.</text>
</comment>
<evidence type="ECO:0000313" key="2">
    <source>
        <dbReference type="Proteomes" id="UP001364890"/>
    </source>
</evidence>
<dbReference type="RefSeq" id="WP_336497420.1">
    <property type="nucleotide sequence ID" value="NZ_JBAWSY010000005.1"/>
</dbReference>
<protein>
    <submittedName>
        <fullName evidence="1">Uncharacterized protein</fullName>
    </submittedName>
</protein>
<reference evidence="1 2" key="1">
    <citation type="submission" date="2024-01" db="EMBL/GenBank/DDBJ databases">
        <title>Seven novel Bacillus-like species.</title>
        <authorList>
            <person name="Liu G."/>
        </authorList>
    </citation>
    <scope>NUCLEOTIDE SEQUENCE [LARGE SCALE GENOMIC DNA]</scope>
    <source>
        <strain evidence="1 2">FJAT-51614</strain>
    </source>
</reference>
<evidence type="ECO:0000313" key="1">
    <source>
        <dbReference type="EMBL" id="MEI4769870.1"/>
    </source>
</evidence>
<organism evidence="1 2">
    <name type="scientific">Psychrobacillus mangrovi</name>
    <dbReference type="NCBI Taxonomy" id="3117745"/>
    <lineage>
        <taxon>Bacteria</taxon>
        <taxon>Bacillati</taxon>
        <taxon>Bacillota</taxon>
        <taxon>Bacilli</taxon>
        <taxon>Bacillales</taxon>
        <taxon>Bacillaceae</taxon>
        <taxon>Psychrobacillus</taxon>
    </lineage>
</organism>
<sequence length="123" mass="14276">MIKNIGLITDELKNFSFADLKCISNFNLSFQKVSNVHSSLLDVDFIIEGNGTGYLVQFRFYNPQSISFESDGLFHEISLNIKDIAERGWEKIKYEVEDYEENTLHFFCSEIEILSISETNYLI</sequence>
<name>A0ABU8F6J1_9BACI</name>
<keyword evidence="2" id="KW-1185">Reference proteome</keyword>
<proteinExistence type="predicted"/>
<dbReference type="Proteomes" id="UP001364890">
    <property type="component" value="Unassembled WGS sequence"/>
</dbReference>
<dbReference type="EMBL" id="JBAWSY010000005">
    <property type="protein sequence ID" value="MEI4769870.1"/>
    <property type="molecule type" value="Genomic_DNA"/>
</dbReference>